<dbReference type="InterPro" id="IPR011598">
    <property type="entry name" value="bHLH_dom"/>
</dbReference>
<evidence type="ECO:0000259" key="7">
    <source>
        <dbReference type="PROSITE" id="PS50888"/>
    </source>
</evidence>
<evidence type="ECO:0000256" key="4">
    <source>
        <dbReference type="ARBA" id="ARBA00023163"/>
    </source>
</evidence>
<sequence length="497" mass="56747">MSWWDGDFFFGQYSDVSRVAETYQDETGVQSSEATNRPALPDLNEEVAGQTSYWQFDLNQEPCYDEDVNRECYGGRGMSQEWCTSHDLFFLYCILSGRPCNLARCLAEYFSTYYHRQERGLIFGGVYVTRIARFNGLIDMEPAGMEAFHPVRLDRRTVLGMRIAQTFPRNNNNNRLLRFRSAPSFVLQSFVNDFEKTRDENHGLNHNFVSQSLQDLQEEVDLKPNLIDGFALNSQFQNHYPRQMSSSMAMGIDNLEQRSKAGSNLFRQNSTPSGLFSHLNPSNGYGAMRGTVPSYRLENVGNSGDFSPSSSRIKRQIRSSSGVGVTSLGMLPRISEIETDTVEPGVFNESSGYPFRSWEHEPTSQYIDNFNGLKRELNLPNEDNVGNHQPMLSHHLSLPKTSGEMAAVEKLLHFQDSVPCKIRAKRGCATHPRSIAERVRRTRISERMRKLQELVPHMDKQTNTSDMLDLAVDYIKDLQEQYKVLKDSRANCRCLAK</sequence>
<evidence type="ECO:0000256" key="1">
    <source>
        <dbReference type="ARBA" id="ARBA00004123"/>
    </source>
</evidence>
<organism evidence="8 9">
    <name type="scientific">Mikania micrantha</name>
    <name type="common">bitter vine</name>
    <dbReference type="NCBI Taxonomy" id="192012"/>
    <lineage>
        <taxon>Eukaryota</taxon>
        <taxon>Viridiplantae</taxon>
        <taxon>Streptophyta</taxon>
        <taxon>Embryophyta</taxon>
        <taxon>Tracheophyta</taxon>
        <taxon>Spermatophyta</taxon>
        <taxon>Magnoliopsida</taxon>
        <taxon>eudicotyledons</taxon>
        <taxon>Gunneridae</taxon>
        <taxon>Pentapetalae</taxon>
        <taxon>asterids</taxon>
        <taxon>campanulids</taxon>
        <taxon>Asterales</taxon>
        <taxon>Asteraceae</taxon>
        <taxon>Asteroideae</taxon>
        <taxon>Heliantheae alliance</taxon>
        <taxon>Eupatorieae</taxon>
        <taxon>Mikania</taxon>
    </lineage>
</organism>
<keyword evidence="4" id="KW-0804">Transcription</keyword>
<dbReference type="GO" id="GO:0000978">
    <property type="term" value="F:RNA polymerase II cis-regulatory region sequence-specific DNA binding"/>
    <property type="evidence" value="ECO:0007669"/>
    <property type="project" value="TreeGrafter"/>
</dbReference>
<proteinExistence type="predicted"/>
<dbReference type="GO" id="GO:0000981">
    <property type="term" value="F:DNA-binding transcription factor activity, RNA polymerase II-specific"/>
    <property type="evidence" value="ECO:0007669"/>
    <property type="project" value="TreeGrafter"/>
</dbReference>
<protein>
    <recommendedName>
        <fullName evidence="7">BHLH domain-containing protein</fullName>
    </recommendedName>
</protein>
<dbReference type="OrthoDB" id="2019494at2759"/>
<dbReference type="Gene3D" id="4.10.280.10">
    <property type="entry name" value="Helix-loop-helix DNA-binding domain"/>
    <property type="match status" value="1"/>
</dbReference>
<feature type="domain" description="BHLH" evidence="7">
    <location>
        <begin position="428"/>
        <end position="478"/>
    </location>
</feature>
<evidence type="ECO:0000313" key="9">
    <source>
        <dbReference type="Proteomes" id="UP000326396"/>
    </source>
</evidence>
<keyword evidence="9" id="KW-1185">Reference proteome</keyword>
<keyword evidence="3" id="KW-0238">DNA-binding</keyword>
<dbReference type="GO" id="GO:0046983">
    <property type="term" value="F:protein dimerization activity"/>
    <property type="evidence" value="ECO:0007669"/>
    <property type="project" value="InterPro"/>
</dbReference>
<comment type="subcellular location">
    <subcellularLocation>
        <location evidence="1">Nucleus</location>
    </subcellularLocation>
</comment>
<dbReference type="SUPFAM" id="SSF47459">
    <property type="entry name" value="HLH, helix-loop-helix DNA-binding domain"/>
    <property type="match status" value="1"/>
</dbReference>
<dbReference type="EMBL" id="SZYD01000005">
    <property type="protein sequence ID" value="KAD6119715.1"/>
    <property type="molecule type" value="Genomic_DNA"/>
</dbReference>
<name>A0A5N6PCA8_9ASTR</name>
<dbReference type="Proteomes" id="UP000326396">
    <property type="component" value="Linkage Group LG13"/>
</dbReference>
<dbReference type="PANTHER" id="PTHR16223">
    <property type="entry name" value="TRANSCRIPTION FACTOR BHLH83-RELATED"/>
    <property type="match status" value="1"/>
</dbReference>
<keyword evidence="2" id="KW-0805">Transcription regulation</keyword>
<dbReference type="InterPro" id="IPR045239">
    <property type="entry name" value="bHLH95_bHLH"/>
</dbReference>
<dbReference type="PANTHER" id="PTHR16223:SF125">
    <property type="entry name" value="OS08G0506700 PROTEIN"/>
    <property type="match status" value="1"/>
</dbReference>
<evidence type="ECO:0000313" key="8">
    <source>
        <dbReference type="EMBL" id="KAD6119715.1"/>
    </source>
</evidence>
<dbReference type="InterPro" id="IPR036638">
    <property type="entry name" value="HLH_DNA-bd_sf"/>
</dbReference>
<keyword evidence="5" id="KW-0539">Nucleus</keyword>
<dbReference type="Pfam" id="PF00010">
    <property type="entry name" value="HLH"/>
    <property type="match status" value="1"/>
</dbReference>
<dbReference type="SMART" id="SM00353">
    <property type="entry name" value="HLH"/>
    <property type="match status" value="1"/>
</dbReference>
<dbReference type="AlphaFoldDB" id="A0A5N6PCA8"/>
<evidence type="ECO:0000256" key="2">
    <source>
        <dbReference type="ARBA" id="ARBA00023015"/>
    </source>
</evidence>
<evidence type="ECO:0000256" key="3">
    <source>
        <dbReference type="ARBA" id="ARBA00023125"/>
    </source>
</evidence>
<dbReference type="InterPro" id="IPR045843">
    <property type="entry name" value="IND-like"/>
</dbReference>
<comment type="caution">
    <text evidence="8">The sequence shown here is derived from an EMBL/GenBank/DDBJ whole genome shotgun (WGS) entry which is preliminary data.</text>
</comment>
<dbReference type="GO" id="GO:0005634">
    <property type="term" value="C:nucleus"/>
    <property type="evidence" value="ECO:0007669"/>
    <property type="project" value="UniProtKB-SubCell"/>
</dbReference>
<feature type="region of interest" description="Disordered" evidence="6">
    <location>
        <begin position="299"/>
        <end position="318"/>
    </location>
</feature>
<evidence type="ECO:0000256" key="6">
    <source>
        <dbReference type="SAM" id="MobiDB-lite"/>
    </source>
</evidence>
<dbReference type="CDD" id="cd11393">
    <property type="entry name" value="bHLH_AtbHLH_like"/>
    <property type="match status" value="1"/>
</dbReference>
<dbReference type="FunFam" id="4.10.280.10:FF:000021">
    <property type="entry name" value="Transcription factor bHLH130 family"/>
    <property type="match status" value="1"/>
</dbReference>
<dbReference type="PROSITE" id="PS50888">
    <property type="entry name" value="BHLH"/>
    <property type="match status" value="1"/>
</dbReference>
<gene>
    <name evidence="8" type="ORF">E3N88_10986</name>
</gene>
<accession>A0A5N6PCA8</accession>
<evidence type="ECO:0000256" key="5">
    <source>
        <dbReference type="ARBA" id="ARBA00023242"/>
    </source>
</evidence>
<reference evidence="8 9" key="1">
    <citation type="submission" date="2019-05" db="EMBL/GenBank/DDBJ databases">
        <title>Mikania micrantha, genome provides insights into the molecular mechanism of rapid growth.</title>
        <authorList>
            <person name="Liu B."/>
        </authorList>
    </citation>
    <scope>NUCLEOTIDE SEQUENCE [LARGE SCALE GENOMIC DNA]</scope>
    <source>
        <strain evidence="8">NLD-2019</strain>
        <tissue evidence="8">Leaf</tissue>
    </source>
</reference>